<name>F3QQX0_9BACT</name>
<feature type="chain" id="PRO_5003300795" evidence="1">
    <location>
        <begin position="22"/>
        <end position="246"/>
    </location>
</feature>
<organism evidence="2 3">
    <name type="scientific">Paraprevotella xylaniphila YIT 11841</name>
    <dbReference type="NCBI Taxonomy" id="762982"/>
    <lineage>
        <taxon>Bacteria</taxon>
        <taxon>Pseudomonadati</taxon>
        <taxon>Bacteroidota</taxon>
        <taxon>Bacteroidia</taxon>
        <taxon>Bacteroidales</taxon>
        <taxon>Prevotellaceae</taxon>
        <taxon>Paraprevotella</taxon>
    </lineage>
</organism>
<dbReference type="HOGENOM" id="CLU_1128222_0_0_10"/>
<evidence type="ECO:0000313" key="2">
    <source>
        <dbReference type="EMBL" id="EGG56561.1"/>
    </source>
</evidence>
<dbReference type="AlphaFoldDB" id="F3QQX0"/>
<evidence type="ECO:0000256" key="1">
    <source>
        <dbReference type="SAM" id="SignalP"/>
    </source>
</evidence>
<dbReference type="Proteomes" id="UP000005546">
    <property type="component" value="Unassembled WGS sequence"/>
</dbReference>
<reference evidence="2 3" key="1">
    <citation type="submission" date="2011-02" db="EMBL/GenBank/DDBJ databases">
        <authorList>
            <person name="Weinstock G."/>
            <person name="Sodergren E."/>
            <person name="Clifton S."/>
            <person name="Fulton L."/>
            <person name="Fulton B."/>
            <person name="Courtney L."/>
            <person name="Fronick C."/>
            <person name="Harrison M."/>
            <person name="Strong C."/>
            <person name="Farmer C."/>
            <person name="Delahaunty K."/>
            <person name="Markovic C."/>
            <person name="Hall O."/>
            <person name="Minx P."/>
            <person name="Tomlinson C."/>
            <person name="Mitreva M."/>
            <person name="Hou S."/>
            <person name="Chen J."/>
            <person name="Wollam A."/>
            <person name="Pepin K.H."/>
            <person name="Johnson M."/>
            <person name="Bhonagiri V."/>
            <person name="Zhang X."/>
            <person name="Suruliraj S."/>
            <person name="Warren W."/>
            <person name="Chinwalla A."/>
            <person name="Mardis E.R."/>
            <person name="Wilson R.K."/>
        </authorList>
    </citation>
    <scope>NUCLEOTIDE SEQUENCE [LARGE SCALE GENOMIC DNA]</scope>
    <source>
        <strain evidence="2 3">YIT 11841</strain>
    </source>
</reference>
<proteinExistence type="predicted"/>
<gene>
    <name evidence="2" type="ORF">HMPREF9442_00563</name>
</gene>
<keyword evidence="1" id="KW-0732">Signal</keyword>
<protein>
    <submittedName>
        <fullName evidence="2">Conserved domain protein</fullName>
    </submittedName>
</protein>
<accession>F3QQX0</accession>
<evidence type="ECO:0000313" key="3">
    <source>
        <dbReference type="Proteomes" id="UP000005546"/>
    </source>
</evidence>
<feature type="signal peptide" evidence="1">
    <location>
        <begin position="1"/>
        <end position="21"/>
    </location>
</feature>
<sequence>MKKVLLILPMLVALFFIGCSSDDYKDNKEINLLNGTKWSYTTSTFNHIQKEFEDKENKSNVEYLLRICPSINYTIEDYNIGEEKFKINLCEHYGHSRHEKDSLSFYDQKCYYEYRSIEYIQDVTKTTETATYKFKEGNYIGSFGGSSYFGVTVKSYGVYRSTIGGDVVVIPLDGNYCYNMSSVKYCSEVLEQEIDSDTKILYYDFDKDNISIFDGSYDIKGSYSDYYMNLNFNLPYERSVMLPKKQ</sequence>
<dbReference type="PROSITE" id="PS51257">
    <property type="entry name" value="PROKAR_LIPOPROTEIN"/>
    <property type="match status" value="1"/>
</dbReference>
<dbReference type="STRING" id="762982.HMPREF9442_00563"/>
<comment type="caution">
    <text evidence="2">The sequence shown here is derived from an EMBL/GenBank/DDBJ whole genome shotgun (WGS) entry which is preliminary data.</text>
</comment>
<dbReference type="EMBL" id="AFBR01000018">
    <property type="protein sequence ID" value="EGG56561.1"/>
    <property type="molecule type" value="Genomic_DNA"/>
</dbReference>
<dbReference type="RefSeq" id="WP_008624965.1">
    <property type="nucleotide sequence ID" value="NZ_GL883822.1"/>
</dbReference>
<keyword evidence="3" id="KW-1185">Reference proteome</keyword>